<dbReference type="AlphaFoldDB" id="A0A8R1IFX8"/>
<keyword evidence="3" id="KW-1185">Reference proteome</keyword>
<feature type="region of interest" description="Disordered" evidence="1">
    <location>
        <begin position="1"/>
        <end position="73"/>
    </location>
</feature>
<feature type="compositionally biased region" description="Basic and acidic residues" evidence="1">
    <location>
        <begin position="1"/>
        <end position="12"/>
    </location>
</feature>
<name>A0A8R1IFX8_CAEJA</name>
<accession>A0A8R1IFX8</accession>
<feature type="compositionally biased region" description="Basic and acidic residues" evidence="1">
    <location>
        <begin position="19"/>
        <end position="45"/>
    </location>
</feature>
<reference evidence="3" key="1">
    <citation type="submission" date="2010-08" db="EMBL/GenBank/DDBJ databases">
        <authorList>
            <consortium name="Caenorhabditis japonica Sequencing Consortium"/>
            <person name="Wilson R.K."/>
        </authorList>
    </citation>
    <scope>NUCLEOTIDE SEQUENCE [LARGE SCALE GENOMIC DNA]</scope>
    <source>
        <strain evidence="3">DF5081</strain>
    </source>
</reference>
<evidence type="ECO:0000313" key="3">
    <source>
        <dbReference type="Proteomes" id="UP000005237"/>
    </source>
</evidence>
<reference evidence="2" key="2">
    <citation type="submission" date="2022-06" db="UniProtKB">
        <authorList>
            <consortium name="EnsemblMetazoa"/>
        </authorList>
    </citation>
    <scope>IDENTIFICATION</scope>
    <source>
        <strain evidence="2">DF5081</strain>
    </source>
</reference>
<proteinExistence type="predicted"/>
<protein>
    <submittedName>
        <fullName evidence="2">Uncharacterized protein</fullName>
    </submittedName>
</protein>
<evidence type="ECO:0000313" key="2">
    <source>
        <dbReference type="EnsemblMetazoa" id="CJA29019.1"/>
    </source>
</evidence>
<dbReference type="EnsemblMetazoa" id="CJA29019.1">
    <property type="protein sequence ID" value="CJA29019.1"/>
    <property type="gene ID" value="WBGene00184593"/>
</dbReference>
<organism evidence="2 3">
    <name type="scientific">Caenorhabditis japonica</name>
    <dbReference type="NCBI Taxonomy" id="281687"/>
    <lineage>
        <taxon>Eukaryota</taxon>
        <taxon>Metazoa</taxon>
        <taxon>Ecdysozoa</taxon>
        <taxon>Nematoda</taxon>
        <taxon>Chromadorea</taxon>
        <taxon>Rhabditida</taxon>
        <taxon>Rhabditina</taxon>
        <taxon>Rhabditomorpha</taxon>
        <taxon>Rhabditoidea</taxon>
        <taxon>Rhabditidae</taxon>
        <taxon>Peloderinae</taxon>
        <taxon>Caenorhabditis</taxon>
    </lineage>
</organism>
<dbReference type="Proteomes" id="UP000005237">
    <property type="component" value="Unassembled WGS sequence"/>
</dbReference>
<sequence>MFTAPRHLETGHLETATSRNRDISKPDISKPDISKPDISKPRHLETASTGGGWNVLKNLHAHEGMPTKYQKTK</sequence>
<evidence type="ECO:0000256" key="1">
    <source>
        <dbReference type="SAM" id="MobiDB-lite"/>
    </source>
</evidence>